<dbReference type="Proteomes" id="UP001054837">
    <property type="component" value="Unassembled WGS sequence"/>
</dbReference>
<reference evidence="1 2" key="1">
    <citation type="submission" date="2021-06" db="EMBL/GenBank/DDBJ databases">
        <title>Caerostris darwini draft genome.</title>
        <authorList>
            <person name="Kono N."/>
            <person name="Arakawa K."/>
        </authorList>
    </citation>
    <scope>NUCLEOTIDE SEQUENCE [LARGE SCALE GENOMIC DNA]</scope>
</reference>
<evidence type="ECO:0000313" key="2">
    <source>
        <dbReference type="Proteomes" id="UP001054837"/>
    </source>
</evidence>
<accession>A0AAV4T2S3</accession>
<gene>
    <name evidence="1" type="ORF">CDAR_539031</name>
</gene>
<organism evidence="1 2">
    <name type="scientific">Caerostris darwini</name>
    <dbReference type="NCBI Taxonomy" id="1538125"/>
    <lineage>
        <taxon>Eukaryota</taxon>
        <taxon>Metazoa</taxon>
        <taxon>Ecdysozoa</taxon>
        <taxon>Arthropoda</taxon>
        <taxon>Chelicerata</taxon>
        <taxon>Arachnida</taxon>
        <taxon>Araneae</taxon>
        <taxon>Araneomorphae</taxon>
        <taxon>Entelegynae</taxon>
        <taxon>Araneoidea</taxon>
        <taxon>Araneidae</taxon>
        <taxon>Caerostris</taxon>
    </lineage>
</organism>
<dbReference type="EMBL" id="BPLQ01008818">
    <property type="protein sequence ID" value="GIY39519.1"/>
    <property type="molecule type" value="Genomic_DNA"/>
</dbReference>
<protein>
    <submittedName>
        <fullName evidence="1">Uncharacterized protein</fullName>
    </submittedName>
</protein>
<evidence type="ECO:0000313" key="1">
    <source>
        <dbReference type="EMBL" id="GIY39519.1"/>
    </source>
</evidence>
<comment type="caution">
    <text evidence="1">The sequence shown here is derived from an EMBL/GenBank/DDBJ whole genome shotgun (WGS) entry which is preliminary data.</text>
</comment>
<sequence>MARTDSLNAPRQKLRAAGLRGSRLETREPIIHGGCSCPPWITRDPLSFAEMFEGRITQAGASERALWVDKSITVANTKSLRSPHTQRRHPIEMDPDRCVRPQDSMFALGFWAAHAKRAEIETLPPRMMNRLSLGCNRNKCKEASANDVSIPLRGVVLRNVFGRQGCVKCGSVRRIWEAQTCWIPF</sequence>
<dbReference type="AlphaFoldDB" id="A0AAV4T2S3"/>
<keyword evidence="2" id="KW-1185">Reference proteome</keyword>
<name>A0AAV4T2S3_9ARAC</name>
<proteinExistence type="predicted"/>